<dbReference type="AlphaFoldDB" id="A0A5C7ET12"/>
<keyword evidence="2" id="KW-0808">Transferase</keyword>
<proteinExistence type="predicted"/>
<evidence type="ECO:0000259" key="1">
    <source>
        <dbReference type="Pfam" id="PF00156"/>
    </source>
</evidence>
<dbReference type="Gene3D" id="3.40.50.2020">
    <property type="match status" value="1"/>
</dbReference>
<evidence type="ECO:0000313" key="2">
    <source>
        <dbReference type="EMBL" id="TXF11303.1"/>
    </source>
</evidence>
<keyword evidence="2" id="KW-0328">Glycosyltransferase</keyword>
<dbReference type="Gene3D" id="3.30.1310.20">
    <property type="entry name" value="PRTase-like"/>
    <property type="match status" value="1"/>
</dbReference>
<dbReference type="Pfam" id="PF00156">
    <property type="entry name" value="Pribosyltran"/>
    <property type="match status" value="1"/>
</dbReference>
<gene>
    <name evidence="2" type="ORF">FR698_11360</name>
</gene>
<dbReference type="CDD" id="cd06223">
    <property type="entry name" value="PRTases_typeI"/>
    <property type="match status" value="1"/>
</dbReference>
<dbReference type="GO" id="GO:0016757">
    <property type="term" value="F:glycosyltransferase activity"/>
    <property type="evidence" value="ECO:0007669"/>
    <property type="project" value="UniProtKB-KW"/>
</dbReference>
<dbReference type="SUPFAM" id="SSF53271">
    <property type="entry name" value="PRTase-like"/>
    <property type="match status" value="1"/>
</dbReference>
<comment type="caution">
    <text evidence="2">The sequence shown here is derived from an EMBL/GenBank/DDBJ whole genome shotgun (WGS) entry which is preliminary data.</text>
</comment>
<feature type="domain" description="Phosphoribosyltransferase" evidence="1">
    <location>
        <begin position="24"/>
        <end position="200"/>
    </location>
</feature>
<reference evidence="2 3" key="1">
    <citation type="submission" date="2019-08" db="EMBL/GenBank/DDBJ databases">
        <title>Pelomicrobium methylotrophicum gen. nov., sp. nov. a moderately thermophilic, facultatively anaerobic, lithoautotrophic and methylotrophic bacterium isolated from a terrestrial mud volcano.</title>
        <authorList>
            <person name="Slobodkina G.B."/>
            <person name="Merkel A.Y."/>
            <person name="Slobodkin A.I."/>
        </authorList>
    </citation>
    <scope>NUCLEOTIDE SEQUENCE [LARGE SCALE GENOMIC DNA]</scope>
    <source>
        <strain evidence="2 3">SM250</strain>
    </source>
</reference>
<organism evidence="2 3">
    <name type="scientific">Pelomicrobium methylotrophicum</name>
    <dbReference type="NCBI Taxonomy" id="2602750"/>
    <lineage>
        <taxon>Bacteria</taxon>
        <taxon>Pseudomonadati</taxon>
        <taxon>Pseudomonadota</taxon>
        <taxon>Hydrogenophilia</taxon>
        <taxon>Hydrogenophilia incertae sedis</taxon>
        <taxon>Pelomicrobium</taxon>
    </lineage>
</organism>
<accession>A0A5C7ET12</accession>
<dbReference type="InParanoid" id="A0A5C7ET12"/>
<keyword evidence="3" id="KW-1185">Reference proteome</keyword>
<dbReference type="InterPro" id="IPR029057">
    <property type="entry name" value="PRTase-like"/>
</dbReference>
<dbReference type="EMBL" id="VPFL01000015">
    <property type="protein sequence ID" value="TXF11303.1"/>
    <property type="molecule type" value="Genomic_DNA"/>
</dbReference>
<dbReference type="OrthoDB" id="9810066at2"/>
<name>A0A5C7ET12_9PROT</name>
<sequence length="231" mass="25304">MPGSDFGSPVGPGKESTVFKDRSEAARLLAERLAGYRGKNPLVLAVPRGAVPMGRIIADALGAELDVVLVRKLRAPDNPEFAIGSVDETGWAFVADHAARAGATQDYIEREKAHQLSLIRARRARYTPVRPPIDPQSRVVIVVDDGLATGATMISALHGLRQRKPQKLICAVPVAPPETVERVARYCDEMVCLEQPWNFYAVGQFYRHFPQVDDAEVIQALAGNERRADNL</sequence>
<evidence type="ECO:0000313" key="3">
    <source>
        <dbReference type="Proteomes" id="UP000321201"/>
    </source>
</evidence>
<dbReference type="InterPro" id="IPR000836">
    <property type="entry name" value="PRTase_dom"/>
</dbReference>
<protein>
    <submittedName>
        <fullName evidence="2">Phosphoribosyltransferase</fullName>
    </submittedName>
</protein>
<dbReference type="Proteomes" id="UP000321201">
    <property type="component" value="Unassembled WGS sequence"/>
</dbReference>